<dbReference type="OrthoDB" id="9815116at2"/>
<dbReference type="KEGG" id="dol:Dole_1269"/>
<dbReference type="eggNOG" id="COG1192">
    <property type="taxonomic scope" value="Bacteria"/>
</dbReference>
<dbReference type="Gene3D" id="3.40.50.300">
    <property type="entry name" value="P-loop containing nucleotide triphosphate hydrolases"/>
    <property type="match status" value="1"/>
</dbReference>
<dbReference type="InterPro" id="IPR050678">
    <property type="entry name" value="DNA_Partitioning_ATPase"/>
</dbReference>
<evidence type="ECO:0000313" key="3">
    <source>
        <dbReference type="Proteomes" id="UP000008561"/>
    </source>
</evidence>
<dbReference type="RefSeq" id="WP_012174692.1">
    <property type="nucleotide sequence ID" value="NC_009943.1"/>
</dbReference>
<sequence length="246" mass="26080">MKKIISVVNQRQGAGKTATAVNLAVCLGLMEKSTLLVDFDPQGDASACLGVTPEQTSGNGIYQALAGRRTLADLERDTDFEFLKLVPAGIDLFAAEAEASAMAGKETFLRDLLAGADNADYVVVDTPSSMGFLTVSALAAAHVVVVPVQCHREALLHLGYLLKVVAKVRSGLNMGLRIGAVVFTRCDTMEDAYARVDADALKNMSSSVFVTTVAKFDGLQGPVAAADIMAKAFEDYFDLAARLIQE</sequence>
<reference evidence="2 3" key="1">
    <citation type="submission" date="2007-10" db="EMBL/GenBank/DDBJ databases">
        <title>Complete sequence of Desulfococcus oleovorans Hxd3.</title>
        <authorList>
            <consortium name="US DOE Joint Genome Institute"/>
            <person name="Copeland A."/>
            <person name="Lucas S."/>
            <person name="Lapidus A."/>
            <person name="Barry K."/>
            <person name="Glavina del Rio T."/>
            <person name="Dalin E."/>
            <person name="Tice H."/>
            <person name="Pitluck S."/>
            <person name="Kiss H."/>
            <person name="Brettin T."/>
            <person name="Bruce D."/>
            <person name="Detter J.C."/>
            <person name="Han C."/>
            <person name="Schmutz J."/>
            <person name="Larimer F."/>
            <person name="Land M."/>
            <person name="Hauser L."/>
            <person name="Kyrpides N."/>
            <person name="Kim E."/>
            <person name="Wawrik B."/>
            <person name="Richardson P."/>
        </authorList>
    </citation>
    <scope>NUCLEOTIDE SEQUENCE [LARGE SCALE GENOMIC DNA]</scope>
    <source>
        <strain evidence="3">DSM 6200 / JCM 39069 / Hxd3</strain>
    </source>
</reference>
<dbReference type="CDD" id="cd02042">
    <property type="entry name" value="ParAB_family"/>
    <property type="match status" value="1"/>
</dbReference>
<evidence type="ECO:0000313" key="2">
    <source>
        <dbReference type="EMBL" id="ABW67075.1"/>
    </source>
</evidence>
<gene>
    <name evidence="2" type="ordered locus">Dole_1269</name>
</gene>
<dbReference type="EMBL" id="CP000859">
    <property type="protein sequence ID" value="ABW67075.1"/>
    <property type="molecule type" value="Genomic_DNA"/>
</dbReference>
<evidence type="ECO:0000259" key="1">
    <source>
        <dbReference type="Pfam" id="PF13614"/>
    </source>
</evidence>
<dbReference type="InterPro" id="IPR027417">
    <property type="entry name" value="P-loop_NTPase"/>
</dbReference>
<accession>A8ZY68</accession>
<dbReference type="PANTHER" id="PTHR13696">
    <property type="entry name" value="P-LOOP CONTAINING NUCLEOSIDE TRIPHOSPHATE HYDROLASE"/>
    <property type="match status" value="1"/>
</dbReference>
<feature type="domain" description="AAA" evidence="1">
    <location>
        <begin position="3"/>
        <end position="178"/>
    </location>
</feature>
<dbReference type="AlphaFoldDB" id="A8ZY68"/>
<keyword evidence="3" id="KW-1185">Reference proteome</keyword>
<dbReference type="InterPro" id="IPR025669">
    <property type="entry name" value="AAA_dom"/>
</dbReference>
<protein>
    <submittedName>
        <fullName evidence="2">Cobyrinic acid ac-diamide synthase</fullName>
    </submittedName>
</protein>
<dbReference type="SUPFAM" id="SSF52540">
    <property type="entry name" value="P-loop containing nucleoside triphosphate hydrolases"/>
    <property type="match status" value="1"/>
</dbReference>
<dbReference type="Pfam" id="PF13614">
    <property type="entry name" value="AAA_31"/>
    <property type="match status" value="1"/>
</dbReference>
<proteinExistence type="predicted"/>
<dbReference type="PANTHER" id="PTHR13696:SF52">
    <property type="entry name" value="PARA FAMILY PROTEIN CT_582"/>
    <property type="match status" value="1"/>
</dbReference>
<organism evidence="2 3">
    <name type="scientific">Desulfosudis oleivorans (strain DSM 6200 / JCM 39069 / Hxd3)</name>
    <name type="common">Desulfococcus oleovorans</name>
    <dbReference type="NCBI Taxonomy" id="96561"/>
    <lineage>
        <taxon>Bacteria</taxon>
        <taxon>Pseudomonadati</taxon>
        <taxon>Thermodesulfobacteriota</taxon>
        <taxon>Desulfobacteria</taxon>
        <taxon>Desulfobacterales</taxon>
        <taxon>Desulfosudaceae</taxon>
        <taxon>Desulfosudis</taxon>
    </lineage>
</organism>
<dbReference type="Proteomes" id="UP000008561">
    <property type="component" value="Chromosome"/>
</dbReference>
<dbReference type="HOGENOM" id="CLU_037612_1_3_7"/>
<dbReference type="STRING" id="96561.Dole_1269"/>
<name>A8ZY68_DESOH</name>